<dbReference type="Proteomes" id="UP001066276">
    <property type="component" value="Chromosome 7"/>
</dbReference>
<organism evidence="1 2">
    <name type="scientific">Pleurodeles waltl</name>
    <name type="common">Iberian ribbed newt</name>
    <dbReference type="NCBI Taxonomy" id="8319"/>
    <lineage>
        <taxon>Eukaryota</taxon>
        <taxon>Metazoa</taxon>
        <taxon>Chordata</taxon>
        <taxon>Craniata</taxon>
        <taxon>Vertebrata</taxon>
        <taxon>Euteleostomi</taxon>
        <taxon>Amphibia</taxon>
        <taxon>Batrachia</taxon>
        <taxon>Caudata</taxon>
        <taxon>Salamandroidea</taxon>
        <taxon>Salamandridae</taxon>
        <taxon>Pleurodelinae</taxon>
        <taxon>Pleurodeles</taxon>
    </lineage>
</organism>
<comment type="caution">
    <text evidence="1">The sequence shown here is derived from an EMBL/GenBank/DDBJ whole genome shotgun (WGS) entry which is preliminary data.</text>
</comment>
<reference evidence="1" key="1">
    <citation type="journal article" date="2022" name="bioRxiv">
        <title>Sequencing and chromosome-scale assembly of the giantPleurodeles waltlgenome.</title>
        <authorList>
            <person name="Brown T."/>
            <person name="Elewa A."/>
            <person name="Iarovenko S."/>
            <person name="Subramanian E."/>
            <person name="Araus A.J."/>
            <person name="Petzold A."/>
            <person name="Susuki M."/>
            <person name="Suzuki K.-i.T."/>
            <person name="Hayashi T."/>
            <person name="Toyoda A."/>
            <person name="Oliveira C."/>
            <person name="Osipova E."/>
            <person name="Leigh N.D."/>
            <person name="Simon A."/>
            <person name="Yun M.H."/>
        </authorList>
    </citation>
    <scope>NUCLEOTIDE SEQUENCE</scope>
    <source>
        <strain evidence="1">20211129_DDA</strain>
        <tissue evidence="1">Liver</tissue>
    </source>
</reference>
<dbReference type="EMBL" id="JANPWB010000011">
    <property type="protein sequence ID" value="KAJ1122523.1"/>
    <property type="molecule type" value="Genomic_DNA"/>
</dbReference>
<gene>
    <name evidence="1" type="ORF">NDU88_001009</name>
</gene>
<protein>
    <submittedName>
        <fullName evidence="1">Uncharacterized protein</fullName>
    </submittedName>
</protein>
<evidence type="ECO:0000313" key="2">
    <source>
        <dbReference type="Proteomes" id="UP001066276"/>
    </source>
</evidence>
<keyword evidence="2" id="KW-1185">Reference proteome</keyword>
<name>A0AAV7P7G7_PLEWA</name>
<proteinExistence type="predicted"/>
<sequence>MFVSDPECDPLEGADVSRLKVASEDKESTLVTPLKPTDNPGTIDESINDDLSCDRWPYRTEHDLFMQWETLHVMGNNFLISAKEEDTPRKTLFYCSRNKTGGEEEKALLSQSLAEENKIGTGNQLTFRRDSEKDSEHWLLGGASFILGATPTMPHPRWWLYSQLGIVVSYRLLQKR</sequence>
<evidence type="ECO:0000313" key="1">
    <source>
        <dbReference type="EMBL" id="KAJ1122523.1"/>
    </source>
</evidence>
<accession>A0AAV7P7G7</accession>
<dbReference type="AlphaFoldDB" id="A0AAV7P7G7"/>